<feature type="transmembrane region" description="Helical" evidence="4">
    <location>
        <begin position="39"/>
        <end position="60"/>
    </location>
</feature>
<evidence type="ECO:0000256" key="2">
    <source>
        <dbReference type="ARBA" id="ARBA00022801"/>
    </source>
</evidence>
<dbReference type="Pfam" id="PF00149">
    <property type="entry name" value="Metallophos"/>
    <property type="match status" value="1"/>
</dbReference>
<dbReference type="PANTHER" id="PTHR31302">
    <property type="entry name" value="TRANSMEMBRANE PROTEIN WITH METALLOPHOSPHOESTERASE DOMAIN-RELATED"/>
    <property type="match status" value="1"/>
</dbReference>
<dbReference type="KEGG" id="agv:OJF2_66740"/>
<dbReference type="Gene3D" id="3.60.21.10">
    <property type="match status" value="1"/>
</dbReference>
<dbReference type="SUPFAM" id="SSF56300">
    <property type="entry name" value="Metallo-dependent phosphatases"/>
    <property type="match status" value="1"/>
</dbReference>
<sequence>MIVWLLLCLGIAVGGITILVVAINVSFGMGWKTGRMEHVALLAGAAVGLTMLEVLRRWWLVPVVEWPWAMQAAAAACCLVAVVGLPLATWRRWSRTTPEGIERADTVLDLAGESGPSRFIGEGHHNWLLRIPGNESLGLVVHHWTARVPRLPAELDGLSILHMTDLHFHRAYDRRYFEAVFDAAVDEPADLVLVTGDLIDDPACIEWITPLFERLQGPFGRFAILGNHDHMHLTGPIAEAVEAAGFTVLDGTAERVSVMGKAVAIGGTCAPWGPPIPADALAGSPADFRLLMSHTPDLVYKAEKQGWDLVLSGHNHGGQVVLPGFGPVLMPSRYSRRFEQGFYGVGRSLLYVSRGIGGKHPIRIGCPPEIAHFTLKAADPNPRPAESSTTRPASRSLV</sequence>
<keyword evidence="2 6" id="KW-0378">Hydrolase</keyword>
<accession>A0A5B9WBU2</accession>
<reference evidence="6 7" key="1">
    <citation type="submission" date="2019-08" db="EMBL/GenBank/DDBJ databases">
        <title>Deep-cultivation of Planctomycetes and their phenomic and genomic characterization uncovers novel biology.</title>
        <authorList>
            <person name="Wiegand S."/>
            <person name="Jogler M."/>
            <person name="Boedeker C."/>
            <person name="Pinto D."/>
            <person name="Vollmers J."/>
            <person name="Rivas-Marin E."/>
            <person name="Kohn T."/>
            <person name="Peeters S.H."/>
            <person name="Heuer A."/>
            <person name="Rast P."/>
            <person name="Oberbeckmann S."/>
            <person name="Bunk B."/>
            <person name="Jeske O."/>
            <person name="Meyerdierks A."/>
            <person name="Storesund J.E."/>
            <person name="Kallscheuer N."/>
            <person name="Luecker S."/>
            <person name="Lage O.M."/>
            <person name="Pohl T."/>
            <person name="Merkel B.J."/>
            <person name="Hornburger P."/>
            <person name="Mueller R.-W."/>
            <person name="Bruemmer F."/>
            <person name="Labrenz M."/>
            <person name="Spormann A.M."/>
            <person name="Op den Camp H."/>
            <person name="Overmann J."/>
            <person name="Amann R."/>
            <person name="Jetten M.S.M."/>
            <person name="Mascher T."/>
            <person name="Medema M.H."/>
            <person name="Devos D.P."/>
            <person name="Kaster A.-K."/>
            <person name="Ovreas L."/>
            <person name="Rohde M."/>
            <person name="Galperin M.Y."/>
            <person name="Jogler C."/>
        </authorList>
    </citation>
    <scope>NUCLEOTIDE SEQUENCE [LARGE SCALE GENOMIC DNA]</scope>
    <source>
        <strain evidence="6 7">OJF2</strain>
    </source>
</reference>
<evidence type="ECO:0000313" key="7">
    <source>
        <dbReference type="Proteomes" id="UP000324233"/>
    </source>
</evidence>
<feature type="compositionally biased region" description="Polar residues" evidence="3">
    <location>
        <begin position="386"/>
        <end position="398"/>
    </location>
</feature>
<evidence type="ECO:0000313" key="6">
    <source>
        <dbReference type="EMBL" id="QEH38076.1"/>
    </source>
</evidence>
<evidence type="ECO:0000256" key="1">
    <source>
        <dbReference type="ARBA" id="ARBA00022723"/>
    </source>
</evidence>
<keyword evidence="1" id="KW-0479">Metal-binding</keyword>
<organism evidence="6 7">
    <name type="scientific">Aquisphaera giovannonii</name>
    <dbReference type="NCBI Taxonomy" id="406548"/>
    <lineage>
        <taxon>Bacteria</taxon>
        <taxon>Pseudomonadati</taxon>
        <taxon>Planctomycetota</taxon>
        <taxon>Planctomycetia</taxon>
        <taxon>Isosphaerales</taxon>
        <taxon>Isosphaeraceae</taxon>
        <taxon>Aquisphaera</taxon>
    </lineage>
</organism>
<name>A0A5B9WBU2_9BACT</name>
<evidence type="ECO:0000256" key="3">
    <source>
        <dbReference type="SAM" id="MobiDB-lite"/>
    </source>
</evidence>
<dbReference type="GO" id="GO:0046872">
    <property type="term" value="F:metal ion binding"/>
    <property type="evidence" value="ECO:0007669"/>
    <property type="project" value="UniProtKB-KW"/>
</dbReference>
<dbReference type="OrthoDB" id="9780884at2"/>
<dbReference type="InterPro" id="IPR004843">
    <property type="entry name" value="Calcineurin-like_PHP"/>
</dbReference>
<dbReference type="AlphaFoldDB" id="A0A5B9WBU2"/>
<gene>
    <name evidence="6" type="ORF">OJF2_66740</name>
</gene>
<feature type="region of interest" description="Disordered" evidence="3">
    <location>
        <begin position="377"/>
        <end position="398"/>
    </location>
</feature>
<dbReference type="Proteomes" id="UP000324233">
    <property type="component" value="Chromosome"/>
</dbReference>
<dbReference type="PANTHER" id="PTHR31302:SF31">
    <property type="entry name" value="PHOSPHODIESTERASE YAEI"/>
    <property type="match status" value="1"/>
</dbReference>
<dbReference type="GO" id="GO:0009245">
    <property type="term" value="P:lipid A biosynthetic process"/>
    <property type="evidence" value="ECO:0007669"/>
    <property type="project" value="TreeGrafter"/>
</dbReference>
<keyword evidence="7" id="KW-1185">Reference proteome</keyword>
<dbReference type="InterPro" id="IPR051158">
    <property type="entry name" value="Metallophosphoesterase_sf"/>
</dbReference>
<keyword evidence="4" id="KW-1133">Transmembrane helix</keyword>
<dbReference type="InterPro" id="IPR029052">
    <property type="entry name" value="Metallo-depent_PP-like"/>
</dbReference>
<proteinExistence type="predicted"/>
<dbReference type="EC" id="3.1.-.-" evidence="6"/>
<keyword evidence="4" id="KW-0472">Membrane</keyword>
<dbReference type="RefSeq" id="WP_148597556.1">
    <property type="nucleotide sequence ID" value="NZ_CP042997.1"/>
</dbReference>
<dbReference type="GO" id="GO:0008758">
    <property type="term" value="F:UDP-2,3-diacylglucosamine hydrolase activity"/>
    <property type="evidence" value="ECO:0007669"/>
    <property type="project" value="TreeGrafter"/>
</dbReference>
<keyword evidence="4" id="KW-0812">Transmembrane</keyword>
<dbReference type="EMBL" id="CP042997">
    <property type="protein sequence ID" value="QEH38076.1"/>
    <property type="molecule type" value="Genomic_DNA"/>
</dbReference>
<feature type="transmembrane region" description="Helical" evidence="4">
    <location>
        <begin position="66"/>
        <end position="88"/>
    </location>
</feature>
<protein>
    <submittedName>
        <fullName evidence="6">Putative metallophosphoesterase</fullName>
        <ecNumber evidence="6">3.1.-.-</ecNumber>
    </submittedName>
</protein>
<feature type="transmembrane region" description="Helical" evidence="4">
    <location>
        <begin position="6"/>
        <end position="27"/>
    </location>
</feature>
<dbReference type="CDD" id="cd07385">
    <property type="entry name" value="MPP_YkuE_C"/>
    <property type="match status" value="1"/>
</dbReference>
<dbReference type="GO" id="GO:0016020">
    <property type="term" value="C:membrane"/>
    <property type="evidence" value="ECO:0007669"/>
    <property type="project" value="GOC"/>
</dbReference>
<feature type="domain" description="Calcineurin-like phosphoesterase" evidence="5">
    <location>
        <begin position="159"/>
        <end position="317"/>
    </location>
</feature>
<evidence type="ECO:0000259" key="5">
    <source>
        <dbReference type="Pfam" id="PF00149"/>
    </source>
</evidence>
<evidence type="ECO:0000256" key="4">
    <source>
        <dbReference type="SAM" id="Phobius"/>
    </source>
</evidence>